<accession>A0A0G1JJ29</accession>
<evidence type="ECO:0000256" key="2">
    <source>
        <dbReference type="ARBA" id="ARBA00022801"/>
    </source>
</evidence>
<dbReference type="Gene3D" id="3.90.79.10">
    <property type="entry name" value="Nucleoside Triphosphate Pyrophosphohydrolase"/>
    <property type="match status" value="1"/>
</dbReference>
<organism evidence="4 5">
    <name type="scientific">Candidatus Uhrbacteria bacterium GW2011_GWF2_44_350</name>
    <dbReference type="NCBI Taxonomy" id="1619000"/>
    <lineage>
        <taxon>Bacteria</taxon>
        <taxon>Candidatus Uhriibacteriota</taxon>
    </lineage>
</organism>
<dbReference type="GO" id="GO:0016787">
    <property type="term" value="F:hydrolase activity"/>
    <property type="evidence" value="ECO:0007669"/>
    <property type="project" value="UniProtKB-KW"/>
</dbReference>
<dbReference type="EMBL" id="LCJB01000017">
    <property type="protein sequence ID" value="KKT71408.1"/>
    <property type="molecule type" value="Genomic_DNA"/>
</dbReference>
<comment type="caution">
    <text evidence="4">The sequence shown here is derived from an EMBL/GenBank/DDBJ whole genome shotgun (WGS) entry which is preliminary data.</text>
</comment>
<dbReference type="Pfam" id="PF00293">
    <property type="entry name" value="NUDIX"/>
    <property type="match status" value="1"/>
</dbReference>
<name>A0A0G1JJ29_9BACT</name>
<keyword evidence="2 4" id="KW-0378">Hydrolase</keyword>
<dbReference type="PROSITE" id="PS51462">
    <property type="entry name" value="NUDIX"/>
    <property type="match status" value="1"/>
</dbReference>
<reference evidence="4 5" key="1">
    <citation type="journal article" date="2015" name="Nature">
        <title>rRNA introns, odd ribosomes, and small enigmatic genomes across a large radiation of phyla.</title>
        <authorList>
            <person name="Brown C.T."/>
            <person name="Hug L.A."/>
            <person name="Thomas B.C."/>
            <person name="Sharon I."/>
            <person name="Castelle C.J."/>
            <person name="Singh A."/>
            <person name="Wilkins M.J."/>
            <person name="Williams K.H."/>
            <person name="Banfield J.F."/>
        </authorList>
    </citation>
    <scope>NUCLEOTIDE SEQUENCE [LARGE SCALE GENOMIC DNA]</scope>
</reference>
<protein>
    <submittedName>
        <fullName evidence="4">NUDIX hydrolase</fullName>
    </submittedName>
</protein>
<sequence length="216" mass="24256">MLLRLEFPTTGSCFVLITPNLYGLVEVIDNLGRVGTGSYGFDPRRVHHAKIRDRQARRSSKTAAGFGFFDRDDNIQVIFMTQQTVNDHLIADIPVKALIRQNGCVLLVKEPDGQFALPGGRMCVGELPREALRREVLEEIGLEVKVEDLFDCAVFTSKSGMHHFVVIFTAQLLENIGSVQLDKTEIVAVEWVPLSQLFSLPLRNEYRSVLSRLVSK</sequence>
<dbReference type="PANTHER" id="PTHR43046">
    <property type="entry name" value="GDP-MANNOSE MANNOSYL HYDROLASE"/>
    <property type="match status" value="1"/>
</dbReference>
<dbReference type="Proteomes" id="UP000034154">
    <property type="component" value="Unassembled WGS sequence"/>
</dbReference>
<dbReference type="SUPFAM" id="SSF55811">
    <property type="entry name" value="Nudix"/>
    <property type="match status" value="1"/>
</dbReference>
<dbReference type="InterPro" id="IPR020084">
    <property type="entry name" value="NUDIX_hydrolase_CS"/>
</dbReference>
<gene>
    <name evidence="4" type="ORF">UW63_C0017G0008</name>
</gene>
<dbReference type="PANTHER" id="PTHR43046:SF14">
    <property type="entry name" value="MUTT_NUDIX FAMILY PROTEIN"/>
    <property type="match status" value="1"/>
</dbReference>
<dbReference type="PROSITE" id="PS00893">
    <property type="entry name" value="NUDIX_BOX"/>
    <property type="match status" value="1"/>
</dbReference>
<dbReference type="InterPro" id="IPR000086">
    <property type="entry name" value="NUDIX_hydrolase_dom"/>
</dbReference>
<feature type="domain" description="Nudix hydrolase" evidence="3">
    <location>
        <begin position="80"/>
        <end position="215"/>
    </location>
</feature>
<dbReference type="InterPro" id="IPR015797">
    <property type="entry name" value="NUDIX_hydrolase-like_dom_sf"/>
</dbReference>
<evidence type="ECO:0000313" key="5">
    <source>
        <dbReference type="Proteomes" id="UP000034154"/>
    </source>
</evidence>
<proteinExistence type="predicted"/>
<dbReference type="AlphaFoldDB" id="A0A0G1JJ29"/>
<evidence type="ECO:0000313" key="4">
    <source>
        <dbReference type="EMBL" id="KKT71408.1"/>
    </source>
</evidence>
<comment type="cofactor">
    <cofactor evidence="1">
        <name>Mg(2+)</name>
        <dbReference type="ChEBI" id="CHEBI:18420"/>
    </cofactor>
</comment>
<evidence type="ECO:0000256" key="1">
    <source>
        <dbReference type="ARBA" id="ARBA00001946"/>
    </source>
</evidence>
<evidence type="ECO:0000259" key="3">
    <source>
        <dbReference type="PROSITE" id="PS51462"/>
    </source>
</evidence>